<gene>
    <name evidence="1" type="ORF">EJV47_25075</name>
</gene>
<evidence type="ECO:0000313" key="2">
    <source>
        <dbReference type="Proteomes" id="UP000282184"/>
    </source>
</evidence>
<accession>A0A3S0H2B4</accession>
<organism evidence="1 2">
    <name type="scientific">Hymenobacter gummosus</name>
    <dbReference type="NCBI Taxonomy" id="1776032"/>
    <lineage>
        <taxon>Bacteria</taxon>
        <taxon>Pseudomonadati</taxon>
        <taxon>Bacteroidota</taxon>
        <taxon>Cytophagia</taxon>
        <taxon>Cytophagales</taxon>
        <taxon>Hymenobacteraceae</taxon>
        <taxon>Hymenobacter</taxon>
    </lineage>
</organism>
<reference evidence="1 2" key="1">
    <citation type="submission" date="2018-12" db="EMBL/GenBank/DDBJ databases">
        <title>Hymenobacter gummosus sp. nov., isolated from a spring.</title>
        <authorList>
            <person name="Nie L."/>
        </authorList>
    </citation>
    <scope>NUCLEOTIDE SEQUENCE [LARGE SCALE GENOMIC DNA]</scope>
    <source>
        <strain evidence="1 2">KCTC 52166</strain>
    </source>
</reference>
<sequence length="134" mass="14695">MQQCLALFLTLLILLQSFSREVLVVDYALHRARVTELFCVNKDKPQLQCNGKCHLRKQLRKAAEADKKVPPSLVGKVKYEALPPAQRLLPGAAASPAARPQFGAARTVLYQYNGRGSVFRPPHPGPALVPARAA</sequence>
<proteinExistence type="predicted"/>
<dbReference type="OrthoDB" id="980645at2"/>
<dbReference type="Proteomes" id="UP000282184">
    <property type="component" value="Unassembled WGS sequence"/>
</dbReference>
<keyword evidence="2" id="KW-1185">Reference proteome</keyword>
<evidence type="ECO:0000313" key="1">
    <source>
        <dbReference type="EMBL" id="RTQ45416.1"/>
    </source>
</evidence>
<comment type="caution">
    <text evidence="1">The sequence shown here is derived from an EMBL/GenBank/DDBJ whole genome shotgun (WGS) entry which is preliminary data.</text>
</comment>
<dbReference type="EMBL" id="RXOF01000020">
    <property type="protein sequence ID" value="RTQ45416.1"/>
    <property type="molecule type" value="Genomic_DNA"/>
</dbReference>
<name>A0A3S0H2B4_9BACT</name>
<protein>
    <submittedName>
        <fullName evidence="1">Uncharacterized protein</fullName>
    </submittedName>
</protein>
<dbReference type="RefSeq" id="WP_126695968.1">
    <property type="nucleotide sequence ID" value="NZ_RXOF01000020.1"/>
</dbReference>
<dbReference type="AlphaFoldDB" id="A0A3S0H2B4"/>